<organism evidence="1 2">
    <name type="scientific">Nepenthes gracilis</name>
    <name type="common">Slender pitcher plant</name>
    <dbReference type="NCBI Taxonomy" id="150966"/>
    <lineage>
        <taxon>Eukaryota</taxon>
        <taxon>Viridiplantae</taxon>
        <taxon>Streptophyta</taxon>
        <taxon>Embryophyta</taxon>
        <taxon>Tracheophyta</taxon>
        <taxon>Spermatophyta</taxon>
        <taxon>Magnoliopsida</taxon>
        <taxon>eudicotyledons</taxon>
        <taxon>Gunneridae</taxon>
        <taxon>Pentapetalae</taxon>
        <taxon>Caryophyllales</taxon>
        <taxon>Nepenthaceae</taxon>
        <taxon>Nepenthes</taxon>
    </lineage>
</organism>
<comment type="caution">
    <text evidence="1">The sequence shown here is derived from an EMBL/GenBank/DDBJ whole genome shotgun (WGS) entry which is preliminary data.</text>
</comment>
<sequence>MDCHAAILQLQPAFTEKPSIKAHSIPDSVRGIFQRVDGLVSGNVSNGQSSSAVQRLIEVSSVCCVRIPKCLQRGAVHWCGRCVTFLIC</sequence>
<dbReference type="EMBL" id="BSYO01000013">
    <property type="protein sequence ID" value="GMH13627.1"/>
    <property type="molecule type" value="Genomic_DNA"/>
</dbReference>
<name>A0AAD3SM49_NEPGR</name>
<evidence type="ECO:0000313" key="2">
    <source>
        <dbReference type="Proteomes" id="UP001279734"/>
    </source>
</evidence>
<protein>
    <submittedName>
        <fullName evidence="1">Uncharacterized protein</fullName>
    </submittedName>
</protein>
<reference evidence="1" key="1">
    <citation type="submission" date="2023-05" db="EMBL/GenBank/DDBJ databases">
        <title>Nepenthes gracilis genome sequencing.</title>
        <authorList>
            <person name="Fukushima K."/>
        </authorList>
    </citation>
    <scope>NUCLEOTIDE SEQUENCE</scope>
    <source>
        <strain evidence="1">SING2019-196</strain>
    </source>
</reference>
<gene>
    <name evidence="1" type="ORF">Nepgr_015468</name>
</gene>
<dbReference type="AlphaFoldDB" id="A0AAD3SM49"/>
<dbReference type="Proteomes" id="UP001279734">
    <property type="component" value="Unassembled WGS sequence"/>
</dbReference>
<accession>A0AAD3SM49</accession>
<proteinExistence type="predicted"/>
<evidence type="ECO:0000313" key="1">
    <source>
        <dbReference type="EMBL" id="GMH13627.1"/>
    </source>
</evidence>
<keyword evidence="2" id="KW-1185">Reference proteome</keyword>